<reference evidence="2 3" key="1">
    <citation type="submission" date="2017-10" db="EMBL/GenBank/DDBJ databases">
        <title>Comparative genomics in systemic dimorphic fungi from Ajellomycetaceae.</title>
        <authorList>
            <person name="Munoz J.F."/>
            <person name="Mcewen J.G."/>
            <person name="Clay O.K."/>
            <person name="Cuomo C.A."/>
        </authorList>
    </citation>
    <scope>NUCLEOTIDE SEQUENCE [LARGE SCALE GENOMIC DNA]</scope>
    <source>
        <strain evidence="2 3">UAMH5409</strain>
    </source>
</reference>
<feature type="region of interest" description="Disordered" evidence="1">
    <location>
        <begin position="72"/>
        <end position="115"/>
    </location>
</feature>
<name>A0A2B7XZ68_9EURO</name>
<dbReference type="EMBL" id="PDNB01000037">
    <property type="protein sequence ID" value="PGH14235.1"/>
    <property type="molecule type" value="Genomic_DNA"/>
</dbReference>
<comment type="caution">
    <text evidence="2">The sequence shown here is derived from an EMBL/GenBank/DDBJ whole genome shotgun (WGS) entry which is preliminary data.</text>
</comment>
<evidence type="ECO:0000256" key="1">
    <source>
        <dbReference type="SAM" id="MobiDB-lite"/>
    </source>
</evidence>
<evidence type="ECO:0000313" key="2">
    <source>
        <dbReference type="EMBL" id="PGH14235.1"/>
    </source>
</evidence>
<dbReference type="Proteomes" id="UP000223968">
    <property type="component" value="Unassembled WGS sequence"/>
</dbReference>
<feature type="compositionally biased region" description="Polar residues" evidence="1">
    <location>
        <begin position="92"/>
        <end position="101"/>
    </location>
</feature>
<protein>
    <submittedName>
        <fullName evidence="2">Uncharacterized protein</fullName>
    </submittedName>
</protein>
<dbReference type="AlphaFoldDB" id="A0A2B7XZ68"/>
<sequence length="123" mass="13721">MTLKTTELDKMSIHKLVKCFGKVTFTAMQKSDVEIMEKNHISGPILVAFGTHKDLEKMGLSWGAQRGTADEAGLFSSEPFGSQPETKRVHVQDSSGNLSDTQNKDKSVKKKQDHIDLQLRFAK</sequence>
<accession>A0A2B7XZ68</accession>
<organism evidence="2 3">
    <name type="scientific">Helicocarpus griseus UAMH5409</name>
    <dbReference type="NCBI Taxonomy" id="1447875"/>
    <lineage>
        <taxon>Eukaryota</taxon>
        <taxon>Fungi</taxon>
        <taxon>Dikarya</taxon>
        <taxon>Ascomycota</taxon>
        <taxon>Pezizomycotina</taxon>
        <taxon>Eurotiomycetes</taxon>
        <taxon>Eurotiomycetidae</taxon>
        <taxon>Onygenales</taxon>
        <taxon>Ajellomycetaceae</taxon>
        <taxon>Helicocarpus</taxon>
    </lineage>
</organism>
<evidence type="ECO:0000313" key="3">
    <source>
        <dbReference type="Proteomes" id="UP000223968"/>
    </source>
</evidence>
<gene>
    <name evidence="2" type="ORF">AJ79_03210</name>
</gene>
<keyword evidence="3" id="KW-1185">Reference proteome</keyword>
<proteinExistence type="predicted"/>